<evidence type="ECO:0000256" key="6">
    <source>
        <dbReference type="ARBA" id="ARBA00023125"/>
    </source>
</evidence>
<dbReference type="NCBIfam" id="NF001399">
    <property type="entry name" value="PRK00283.1"/>
    <property type="match status" value="1"/>
</dbReference>
<organism evidence="13 14">
    <name type="scientific">Desulfomonile tiedjei</name>
    <dbReference type="NCBI Taxonomy" id="2358"/>
    <lineage>
        <taxon>Bacteria</taxon>
        <taxon>Pseudomonadati</taxon>
        <taxon>Thermodesulfobacteriota</taxon>
        <taxon>Desulfomonilia</taxon>
        <taxon>Desulfomonilales</taxon>
        <taxon>Desulfomonilaceae</taxon>
        <taxon>Desulfomonile</taxon>
    </lineage>
</organism>
<dbReference type="PROSITE" id="PS51900">
    <property type="entry name" value="CB"/>
    <property type="match status" value="1"/>
</dbReference>
<gene>
    <name evidence="9" type="primary">xerC</name>
    <name evidence="13" type="ORF">HY912_03985</name>
</gene>
<feature type="active site" evidence="9">
    <location>
        <position position="166"/>
    </location>
</feature>
<evidence type="ECO:0000256" key="10">
    <source>
        <dbReference type="SAM" id="MobiDB-lite"/>
    </source>
</evidence>
<feature type="active site" evidence="9">
    <location>
        <position position="266"/>
    </location>
</feature>
<dbReference type="InterPro" id="IPR013762">
    <property type="entry name" value="Integrase-like_cat_sf"/>
</dbReference>
<evidence type="ECO:0000313" key="14">
    <source>
        <dbReference type="Proteomes" id="UP000807825"/>
    </source>
</evidence>
<dbReference type="InterPro" id="IPR050090">
    <property type="entry name" value="Tyrosine_recombinase_XerCD"/>
</dbReference>
<dbReference type="InterPro" id="IPR011010">
    <property type="entry name" value="DNA_brk_join_enz"/>
</dbReference>
<keyword evidence="4 9" id="KW-0159">Chromosome partition</keyword>
<comment type="function">
    <text evidence="9">Site-specific tyrosine recombinase, which acts by catalyzing the cutting and rejoining of the recombining DNA molecules. The XerC-XerD complex is essential to convert dimers of the bacterial chromosome into monomers to permit their segregation at cell division. It also contributes to the segregational stability of plasmids.</text>
</comment>
<evidence type="ECO:0000259" key="11">
    <source>
        <dbReference type="PROSITE" id="PS51898"/>
    </source>
</evidence>
<dbReference type="SUPFAM" id="SSF56349">
    <property type="entry name" value="DNA breaking-rejoining enzymes"/>
    <property type="match status" value="1"/>
</dbReference>
<evidence type="ECO:0000256" key="2">
    <source>
        <dbReference type="ARBA" id="ARBA00022490"/>
    </source>
</evidence>
<evidence type="ECO:0000313" key="13">
    <source>
        <dbReference type="EMBL" id="MBI5248632.1"/>
    </source>
</evidence>
<dbReference type="InterPro" id="IPR002104">
    <property type="entry name" value="Integrase_catalytic"/>
</dbReference>
<keyword evidence="7 9" id="KW-0233">DNA recombination</keyword>
<feature type="compositionally biased region" description="Basic and acidic residues" evidence="10">
    <location>
        <begin position="290"/>
        <end position="307"/>
    </location>
</feature>
<dbReference type="Pfam" id="PF02899">
    <property type="entry name" value="Phage_int_SAM_1"/>
    <property type="match status" value="1"/>
</dbReference>
<dbReference type="CDD" id="cd00798">
    <property type="entry name" value="INT_XerDC_C"/>
    <property type="match status" value="1"/>
</dbReference>
<keyword evidence="8 9" id="KW-0131">Cell cycle</keyword>
<reference evidence="13" key="1">
    <citation type="submission" date="2020-07" db="EMBL/GenBank/DDBJ databases">
        <title>Huge and variable diversity of episymbiotic CPR bacteria and DPANN archaea in groundwater ecosystems.</title>
        <authorList>
            <person name="He C.Y."/>
            <person name="Keren R."/>
            <person name="Whittaker M."/>
            <person name="Farag I.F."/>
            <person name="Doudna J."/>
            <person name="Cate J.H.D."/>
            <person name="Banfield J.F."/>
        </authorList>
    </citation>
    <scope>NUCLEOTIDE SEQUENCE</scope>
    <source>
        <strain evidence="13">NC_groundwater_1664_Pr3_B-0.1um_52_9</strain>
    </source>
</reference>
<comment type="subcellular location">
    <subcellularLocation>
        <location evidence="1 9">Cytoplasm</location>
    </subcellularLocation>
</comment>
<dbReference type="GO" id="GO:0009037">
    <property type="term" value="F:tyrosine-based site-specific recombinase activity"/>
    <property type="evidence" value="ECO:0007669"/>
    <property type="project" value="UniProtKB-UniRule"/>
</dbReference>
<dbReference type="InterPro" id="IPR023009">
    <property type="entry name" value="Tyrosine_recombinase_XerC/XerD"/>
</dbReference>
<dbReference type="GO" id="GO:0007059">
    <property type="term" value="P:chromosome segregation"/>
    <property type="evidence" value="ECO:0007669"/>
    <property type="project" value="UniProtKB-UniRule"/>
</dbReference>
<dbReference type="Proteomes" id="UP000807825">
    <property type="component" value="Unassembled WGS sequence"/>
</dbReference>
<evidence type="ECO:0000256" key="5">
    <source>
        <dbReference type="ARBA" id="ARBA00022908"/>
    </source>
</evidence>
<protein>
    <recommendedName>
        <fullName evidence="9">Tyrosine recombinase XerC</fullName>
    </recommendedName>
</protein>
<evidence type="ECO:0000256" key="4">
    <source>
        <dbReference type="ARBA" id="ARBA00022829"/>
    </source>
</evidence>
<dbReference type="InterPro" id="IPR010998">
    <property type="entry name" value="Integrase_recombinase_N"/>
</dbReference>
<dbReference type="Pfam" id="PF00589">
    <property type="entry name" value="Phage_integrase"/>
    <property type="match status" value="1"/>
</dbReference>
<evidence type="ECO:0000259" key="12">
    <source>
        <dbReference type="PROSITE" id="PS51900"/>
    </source>
</evidence>
<feature type="domain" description="Tyr recombinase" evidence="11">
    <location>
        <begin position="105"/>
        <end position="288"/>
    </location>
</feature>
<dbReference type="EMBL" id="JACRDE010000121">
    <property type="protein sequence ID" value="MBI5248632.1"/>
    <property type="molecule type" value="Genomic_DNA"/>
</dbReference>
<dbReference type="GO" id="GO:0003677">
    <property type="term" value="F:DNA binding"/>
    <property type="evidence" value="ECO:0007669"/>
    <property type="project" value="UniProtKB-UniRule"/>
</dbReference>
<dbReference type="Gene3D" id="1.10.150.130">
    <property type="match status" value="1"/>
</dbReference>
<feature type="active site" evidence="9">
    <location>
        <position position="142"/>
    </location>
</feature>
<dbReference type="GO" id="GO:0006313">
    <property type="term" value="P:DNA transposition"/>
    <property type="evidence" value="ECO:0007669"/>
    <property type="project" value="UniProtKB-UniRule"/>
</dbReference>
<feature type="region of interest" description="Disordered" evidence="10">
    <location>
        <begin position="290"/>
        <end position="327"/>
    </location>
</feature>
<proteinExistence type="inferred from homology"/>
<sequence length="327" mass="36444">MRLFVRHLVTEKLRSGETVRAYVADLQGFSEYLSESGKPNELNNIQKIDQFHVRGFLAKGFGRLKKTSVGRKLAALRTFFRFLVREKVLAVNPAAAVKAPKTEKPLPKALTADEMDRFFVRNSETNKRDIAIFELLYSSGLRVGELTTLKIQDLDLSDGWVRVIGKGNKERYVPVGSRAVEALNEYLPTRAMLEAKARSASEKDALFLNSRGGQLSSRSVARILKTQVVCAGLAKNVSPHSFRHSFATHMLYGGADLRSIQELLGHASLSTTQRYTKADLAKLMEVYDRAHPRSGVRDEKPPMSEKSTRKKQASDIASGGLPLPKKE</sequence>
<comment type="subunit">
    <text evidence="9">Forms a cyclic heterotetrameric complex composed of two molecules of XerC and two molecules of XerD.</text>
</comment>
<evidence type="ECO:0000256" key="3">
    <source>
        <dbReference type="ARBA" id="ARBA00022618"/>
    </source>
</evidence>
<feature type="active site" description="O-(3'-phospho-DNA)-tyrosine intermediate" evidence="9">
    <location>
        <position position="275"/>
    </location>
</feature>
<feature type="active site" evidence="9">
    <location>
        <position position="240"/>
    </location>
</feature>
<keyword evidence="6 9" id="KW-0238">DNA-binding</keyword>
<dbReference type="Gene3D" id="1.10.443.10">
    <property type="entry name" value="Intergrase catalytic core"/>
    <property type="match status" value="1"/>
</dbReference>
<keyword evidence="2 9" id="KW-0963">Cytoplasm</keyword>
<evidence type="ECO:0000256" key="8">
    <source>
        <dbReference type="ARBA" id="ARBA00023306"/>
    </source>
</evidence>
<dbReference type="GO" id="GO:0005737">
    <property type="term" value="C:cytoplasm"/>
    <property type="evidence" value="ECO:0007669"/>
    <property type="project" value="UniProtKB-SubCell"/>
</dbReference>
<evidence type="ECO:0000256" key="7">
    <source>
        <dbReference type="ARBA" id="ARBA00023172"/>
    </source>
</evidence>
<dbReference type="GO" id="GO:0051301">
    <property type="term" value="P:cell division"/>
    <property type="evidence" value="ECO:0007669"/>
    <property type="project" value="UniProtKB-KW"/>
</dbReference>
<evidence type="ECO:0000256" key="9">
    <source>
        <dbReference type="HAMAP-Rule" id="MF_01808"/>
    </source>
</evidence>
<keyword evidence="5 9" id="KW-0229">DNA integration</keyword>
<keyword evidence="3 9" id="KW-0132">Cell division</keyword>
<accession>A0A9D6V3S4</accession>
<comment type="similarity">
    <text evidence="9">Belongs to the 'phage' integrase family. XerC subfamily.</text>
</comment>
<name>A0A9D6V3S4_9BACT</name>
<dbReference type="PANTHER" id="PTHR30349:SF77">
    <property type="entry name" value="TYROSINE RECOMBINASE XERC"/>
    <property type="match status" value="1"/>
</dbReference>
<feature type="domain" description="Core-binding (CB)" evidence="12">
    <location>
        <begin position="1"/>
        <end position="84"/>
    </location>
</feature>
<dbReference type="PANTHER" id="PTHR30349">
    <property type="entry name" value="PHAGE INTEGRASE-RELATED"/>
    <property type="match status" value="1"/>
</dbReference>
<dbReference type="PROSITE" id="PS51898">
    <property type="entry name" value="TYR_RECOMBINASE"/>
    <property type="match status" value="1"/>
</dbReference>
<feature type="active site" evidence="9">
    <location>
        <position position="243"/>
    </location>
</feature>
<comment type="caution">
    <text evidence="13">The sequence shown here is derived from an EMBL/GenBank/DDBJ whole genome shotgun (WGS) entry which is preliminary data.</text>
</comment>
<evidence type="ECO:0000256" key="1">
    <source>
        <dbReference type="ARBA" id="ARBA00004496"/>
    </source>
</evidence>
<dbReference type="InterPro" id="IPR044068">
    <property type="entry name" value="CB"/>
</dbReference>
<dbReference type="InterPro" id="IPR004107">
    <property type="entry name" value="Integrase_SAM-like_N"/>
</dbReference>
<dbReference type="AlphaFoldDB" id="A0A9D6V3S4"/>
<dbReference type="HAMAP" id="MF_01808">
    <property type="entry name" value="Recomb_XerC_XerD"/>
    <property type="match status" value="1"/>
</dbReference>